<keyword evidence="9 10" id="KW-0472">Membrane</keyword>
<dbReference type="PANTHER" id="PTHR35091">
    <property type="entry name" value="FLAGELLAR PROTEIN FLIL"/>
    <property type="match status" value="1"/>
</dbReference>
<dbReference type="AlphaFoldDB" id="A0A1M5C8I9"/>
<comment type="function">
    <text evidence="1 10">Controls the rotational direction of flagella during chemotaxis.</text>
</comment>
<keyword evidence="4 10" id="KW-1003">Cell membrane</keyword>
<reference evidence="11 12" key="1">
    <citation type="submission" date="2016-11" db="EMBL/GenBank/DDBJ databases">
        <authorList>
            <person name="Jaros S."/>
            <person name="Januszkiewicz K."/>
            <person name="Wedrychowicz H."/>
        </authorList>
    </citation>
    <scope>NUCLEOTIDE SEQUENCE [LARGE SCALE GENOMIC DNA]</scope>
    <source>
        <strain evidence="11 12">DSM 17918</strain>
    </source>
</reference>
<dbReference type="GO" id="GO:0005886">
    <property type="term" value="C:plasma membrane"/>
    <property type="evidence" value="ECO:0007669"/>
    <property type="project" value="UniProtKB-SubCell"/>
</dbReference>
<keyword evidence="5 10" id="KW-0145">Chemotaxis</keyword>
<keyword evidence="11" id="KW-0966">Cell projection</keyword>
<name>A0A1M5C8I9_9THEO</name>
<gene>
    <name evidence="11" type="ORF">SAMN02746089_02064</name>
</gene>
<protein>
    <recommendedName>
        <fullName evidence="10">Flagellar protein FliL</fullName>
    </recommendedName>
</protein>
<sequence>MKKSKPVYLTIIVLLLLVLAGEGYIFFAKGYAKASAATTVQSREYFYELPEDIITNLKDKGQYIKVSTVFSMKDNNLQKELEEKNGIIRNNIIAILANQSASDIVGQEGQDKLRELIEKSVNDILQTGKINNVYFKEFIVQY</sequence>
<evidence type="ECO:0000313" key="11">
    <source>
        <dbReference type="EMBL" id="SHF51063.1"/>
    </source>
</evidence>
<evidence type="ECO:0000256" key="3">
    <source>
        <dbReference type="ARBA" id="ARBA00008281"/>
    </source>
</evidence>
<dbReference type="EMBL" id="FQVH01000026">
    <property type="protein sequence ID" value="SHF51063.1"/>
    <property type="molecule type" value="Genomic_DNA"/>
</dbReference>
<comment type="subcellular location">
    <subcellularLocation>
        <location evidence="2">Cell membrane</location>
        <topology evidence="2">Single-pass membrane protein</topology>
    </subcellularLocation>
</comment>
<keyword evidence="6" id="KW-0812">Transmembrane</keyword>
<dbReference type="GO" id="GO:0006935">
    <property type="term" value="P:chemotaxis"/>
    <property type="evidence" value="ECO:0007669"/>
    <property type="project" value="UniProtKB-KW"/>
</dbReference>
<evidence type="ECO:0000256" key="8">
    <source>
        <dbReference type="ARBA" id="ARBA00022989"/>
    </source>
</evidence>
<evidence type="ECO:0000256" key="6">
    <source>
        <dbReference type="ARBA" id="ARBA00022692"/>
    </source>
</evidence>
<dbReference type="GO" id="GO:0009425">
    <property type="term" value="C:bacterial-type flagellum basal body"/>
    <property type="evidence" value="ECO:0007669"/>
    <property type="project" value="InterPro"/>
</dbReference>
<dbReference type="RefSeq" id="WP_073344956.1">
    <property type="nucleotide sequence ID" value="NZ_FQVH01000026.1"/>
</dbReference>
<comment type="similarity">
    <text evidence="3 10">Belongs to the FliL family.</text>
</comment>
<keyword evidence="8" id="KW-1133">Transmembrane helix</keyword>
<evidence type="ECO:0000256" key="5">
    <source>
        <dbReference type="ARBA" id="ARBA00022500"/>
    </source>
</evidence>
<evidence type="ECO:0000313" key="12">
    <source>
        <dbReference type="Proteomes" id="UP000184088"/>
    </source>
</evidence>
<dbReference type="GO" id="GO:0071978">
    <property type="term" value="P:bacterial-type flagellum-dependent swarming motility"/>
    <property type="evidence" value="ECO:0007669"/>
    <property type="project" value="TreeGrafter"/>
</dbReference>
<proteinExistence type="inferred from homology"/>
<keyword evidence="11" id="KW-0282">Flagellum</keyword>
<keyword evidence="12" id="KW-1185">Reference proteome</keyword>
<dbReference type="PANTHER" id="PTHR35091:SF2">
    <property type="entry name" value="FLAGELLAR PROTEIN FLIL"/>
    <property type="match status" value="1"/>
</dbReference>
<keyword evidence="11" id="KW-0969">Cilium</keyword>
<dbReference type="Proteomes" id="UP000184088">
    <property type="component" value="Unassembled WGS sequence"/>
</dbReference>
<evidence type="ECO:0000256" key="2">
    <source>
        <dbReference type="ARBA" id="ARBA00004162"/>
    </source>
</evidence>
<dbReference type="Pfam" id="PF03748">
    <property type="entry name" value="FliL"/>
    <property type="match status" value="1"/>
</dbReference>
<dbReference type="OrthoDB" id="166089at2"/>
<evidence type="ECO:0000256" key="1">
    <source>
        <dbReference type="ARBA" id="ARBA00002254"/>
    </source>
</evidence>
<evidence type="ECO:0000256" key="9">
    <source>
        <dbReference type="ARBA" id="ARBA00023136"/>
    </source>
</evidence>
<keyword evidence="7 10" id="KW-0283">Flagellar rotation</keyword>
<accession>A0A1M5C8I9</accession>
<dbReference type="InterPro" id="IPR005503">
    <property type="entry name" value="FliL"/>
</dbReference>
<dbReference type="STRING" id="1121256.SAMN02746089_02064"/>
<evidence type="ECO:0000256" key="4">
    <source>
        <dbReference type="ARBA" id="ARBA00022475"/>
    </source>
</evidence>
<organism evidence="11 12">
    <name type="scientific">Caldanaerobius fijiensis DSM 17918</name>
    <dbReference type="NCBI Taxonomy" id="1121256"/>
    <lineage>
        <taxon>Bacteria</taxon>
        <taxon>Bacillati</taxon>
        <taxon>Bacillota</taxon>
        <taxon>Clostridia</taxon>
        <taxon>Thermoanaerobacterales</taxon>
        <taxon>Thermoanaerobacteraceae</taxon>
        <taxon>Caldanaerobius</taxon>
    </lineage>
</organism>
<evidence type="ECO:0000256" key="7">
    <source>
        <dbReference type="ARBA" id="ARBA00022779"/>
    </source>
</evidence>
<evidence type="ECO:0000256" key="10">
    <source>
        <dbReference type="RuleBase" id="RU364125"/>
    </source>
</evidence>